<organism evidence="7 8">
    <name type="scientific">Corallococcus carmarthensis</name>
    <dbReference type="NCBI Taxonomy" id="2316728"/>
    <lineage>
        <taxon>Bacteria</taxon>
        <taxon>Pseudomonadati</taxon>
        <taxon>Myxococcota</taxon>
        <taxon>Myxococcia</taxon>
        <taxon>Myxococcales</taxon>
        <taxon>Cystobacterineae</taxon>
        <taxon>Myxococcaceae</taxon>
        <taxon>Corallococcus</taxon>
    </lineage>
</organism>
<keyword evidence="4 5" id="KW-0067">ATP-binding</keyword>
<dbReference type="InterPro" id="IPR011009">
    <property type="entry name" value="Kinase-like_dom_sf"/>
</dbReference>
<dbReference type="PROSITE" id="PS50011">
    <property type="entry name" value="PROTEIN_KINASE_DOM"/>
    <property type="match status" value="1"/>
</dbReference>
<dbReference type="SUPFAM" id="SSF56112">
    <property type="entry name" value="Protein kinase-like (PK-like)"/>
    <property type="match status" value="1"/>
</dbReference>
<keyword evidence="7" id="KW-0723">Serine/threonine-protein kinase</keyword>
<dbReference type="PROSITE" id="PS00107">
    <property type="entry name" value="PROTEIN_KINASE_ATP"/>
    <property type="match status" value="1"/>
</dbReference>
<evidence type="ECO:0000313" key="7">
    <source>
        <dbReference type="EMBL" id="RKH07493.1"/>
    </source>
</evidence>
<evidence type="ECO:0000313" key="8">
    <source>
        <dbReference type="Proteomes" id="UP000268313"/>
    </source>
</evidence>
<dbReference type="GO" id="GO:0005524">
    <property type="term" value="F:ATP binding"/>
    <property type="evidence" value="ECO:0007669"/>
    <property type="project" value="UniProtKB-UniRule"/>
</dbReference>
<dbReference type="Pfam" id="PF00069">
    <property type="entry name" value="Pkinase"/>
    <property type="match status" value="1"/>
</dbReference>
<dbReference type="AlphaFoldDB" id="A0A3A8KH76"/>
<dbReference type="CDD" id="cd14014">
    <property type="entry name" value="STKc_PknB_like"/>
    <property type="match status" value="1"/>
</dbReference>
<evidence type="ECO:0000256" key="3">
    <source>
        <dbReference type="ARBA" id="ARBA00022777"/>
    </source>
</evidence>
<keyword evidence="8" id="KW-1185">Reference proteome</keyword>
<name>A0A3A8KH76_9BACT</name>
<evidence type="ECO:0000256" key="1">
    <source>
        <dbReference type="ARBA" id="ARBA00022679"/>
    </source>
</evidence>
<sequence>MRDCCLLFQGGTQLPSSCLRDEDVVALFEGRLPVSVNVLAHHHAARCAACRTLLVTLAHGDALPSDSVPLALLPLEQGRRCSRRPSVPDATWTPPAVLDGFRLERLLGRGGMGAVYLAQDARGDRRVALKVCVALQPDERALASFATEARAIARIQHPNVVTMERVGEVDGRPYLVYEYVDGKSLAELRPPLPWPRVLDIAVGLAAGLRAAHQCGVLHRDLKPGNAILEPDGTVKLIDFGLATFVGSGGTAPRGVREVVGTPRYMAPEIRMGESATARSDLYALGLLVFELCTGRLPPVRRGACAAFKPEAGRGPAALLTEWLPGIDPGFAAVIACCLAEDPSERFAQADVLCAVLEHVRRLVAFQRTSRVFPTPWMGAGFPPPKDEGILAGHNVF</sequence>
<feature type="binding site" evidence="5">
    <location>
        <position position="130"/>
    </location>
    <ligand>
        <name>ATP</name>
        <dbReference type="ChEBI" id="CHEBI:30616"/>
    </ligand>
</feature>
<keyword evidence="2 5" id="KW-0547">Nucleotide-binding</keyword>
<proteinExistence type="predicted"/>
<dbReference type="PANTHER" id="PTHR43289">
    <property type="entry name" value="MITOGEN-ACTIVATED PROTEIN KINASE KINASE KINASE 20-RELATED"/>
    <property type="match status" value="1"/>
</dbReference>
<comment type="caution">
    <text evidence="7">The sequence shown here is derived from an EMBL/GenBank/DDBJ whole genome shotgun (WGS) entry which is preliminary data.</text>
</comment>
<dbReference type="SMART" id="SM00220">
    <property type="entry name" value="S_TKc"/>
    <property type="match status" value="1"/>
</dbReference>
<dbReference type="Proteomes" id="UP000268313">
    <property type="component" value="Unassembled WGS sequence"/>
</dbReference>
<evidence type="ECO:0000256" key="5">
    <source>
        <dbReference type="PROSITE-ProRule" id="PRU10141"/>
    </source>
</evidence>
<evidence type="ECO:0000256" key="4">
    <source>
        <dbReference type="ARBA" id="ARBA00022840"/>
    </source>
</evidence>
<keyword evidence="3 7" id="KW-0418">Kinase</keyword>
<dbReference type="EMBL" id="RAWE01000003">
    <property type="protein sequence ID" value="RKH07493.1"/>
    <property type="molecule type" value="Genomic_DNA"/>
</dbReference>
<dbReference type="GO" id="GO:0004674">
    <property type="term" value="F:protein serine/threonine kinase activity"/>
    <property type="evidence" value="ECO:0007669"/>
    <property type="project" value="UniProtKB-KW"/>
</dbReference>
<feature type="domain" description="Protein kinase" evidence="6">
    <location>
        <begin position="101"/>
        <end position="361"/>
    </location>
</feature>
<dbReference type="InterPro" id="IPR017441">
    <property type="entry name" value="Protein_kinase_ATP_BS"/>
</dbReference>
<evidence type="ECO:0000256" key="2">
    <source>
        <dbReference type="ARBA" id="ARBA00022741"/>
    </source>
</evidence>
<dbReference type="Gene3D" id="3.30.200.20">
    <property type="entry name" value="Phosphorylase Kinase, domain 1"/>
    <property type="match status" value="1"/>
</dbReference>
<keyword evidence="1" id="KW-0808">Transferase</keyword>
<gene>
    <name evidence="7" type="ORF">D7X32_01650</name>
</gene>
<dbReference type="Gene3D" id="1.10.510.10">
    <property type="entry name" value="Transferase(Phosphotransferase) domain 1"/>
    <property type="match status" value="1"/>
</dbReference>
<dbReference type="InterPro" id="IPR000719">
    <property type="entry name" value="Prot_kinase_dom"/>
</dbReference>
<evidence type="ECO:0000259" key="6">
    <source>
        <dbReference type="PROSITE" id="PS50011"/>
    </source>
</evidence>
<dbReference type="PANTHER" id="PTHR43289:SF6">
    <property type="entry name" value="SERINE_THREONINE-PROTEIN KINASE NEKL-3"/>
    <property type="match status" value="1"/>
</dbReference>
<protein>
    <submittedName>
        <fullName evidence="7">Serine/threonine protein kinase</fullName>
    </submittedName>
</protein>
<accession>A0A3A8KH76</accession>
<reference evidence="8" key="1">
    <citation type="submission" date="2018-09" db="EMBL/GenBank/DDBJ databases">
        <authorList>
            <person name="Livingstone P.G."/>
            <person name="Whitworth D.E."/>
        </authorList>
    </citation>
    <scope>NUCLEOTIDE SEQUENCE [LARGE SCALE GENOMIC DNA]</scope>
    <source>
        <strain evidence="8">CA043D</strain>
    </source>
</reference>